<dbReference type="PANTHER" id="PTHR48047:SF45">
    <property type="entry name" value="SCOPOLETIN GLUCOSYLTRANSFERASE-LIKE"/>
    <property type="match status" value="1"/>
</dbReference>
<dbReference type="CDD" id="cd03784">
    <property type="entry name" value="GT1_Gtf-like"/>
    <property type="match status" value="1"/>
</dbReference>
<evidence type="ECO:0000256" key="1">
    <source>
        <dbReference type="ARBA" id="ARBA00009995"/>
    </source>
</evidence>
<keyword evidence="7" id="KW-1185">Reference proteome</keyword>
<dbReference type="InterPro" id="IPR002213">
    <property type="entry name" value="UDP_glucos_trans"/>
</dbReference>
<dbReference type="FunFam" id="3.40.50.2000:FF:000071">
    <property type="entry name" value="Glycosyltransferase"/>
    <property type="match status" value="1"/>
</dbReference>
<dbReference type="SUPFAM" id="SSF53756">
    <property type="entry name" value="UDP-Glycosyltransferase/glycogen phosphorylase"/>
    <property type="match status" value="1"/>
</dbReference>
<evidence type="ECO:0000256" key="2">
    <source>
        <dbReference type="ARBA" id="ARBA00022676"/>
    </source>
</evidence>
<keyword evidence="3 4" id="KW-0808">Transferase</keyword>
<dbReference type="GO" id="GO:0035251">
    <property type="term" value="F:UDP-glucosyltransferase activity"/>
    <property type="evidence" value="ECO:0007669"/>
    <property type="project" value="UniProtKB-ARBA"/>
</dbReference>
<dbReference type="Gene3D" id="3.40.50.2000">
    <property type="entry name" value="Glycogen Phosphorylase B"/>
    <property type="match status" value="2"/>
</dbReference>
<dbReference type="Proteomes" id="UP000323000">
    <property type="component" value="Chromosome 4"/>
</dbReference>
<accession>A0A5C7I4Q9</accession>
<dbReference type="PROSITE" id="PS00375">
    <property type="entry name" value="UDPGT"/>
    <property type="match status" value="1"/>
</dbReference>
<protein>
    <recommendedName>
        <fullName evidence="5">Glycosyltransferase</fullName>
        <ecNumber evidence="5">2.4.1.-</ecNumber>
    </recommendedName>
</protein>
<dbReference type="FunFam" id="3.40.50.2000:FF:000047">
    <property type="entry name" value="Glycosyltransferase"/>
    <property type="match status" value="1"/>
</dbReference>
<dbReference type="PANTHER" id="PTHR48047">
    <property type="entry name" value="GLYCOSYLTRANSFERASE"/>
    <property type="match status" value="1"/>
</dbReference>
<sequence length="516" mass="57753">MHCGGSTTRLDDYANKATYGFRGKPASNSKKGRQSSIRSGATFETLVTSDFPRHMIPTVDMARLFARHGVKATIVTTPINAPLFSATIEQERQLGHDIGIRVIKFPCVKAGLPEACENVNSIASLEMVLNFYKAVNLLQKPFKQVLEECRPHCIVAGLLFPWATDVAANFGIPRLCFHGTGVFALSVLHGLRQHKPYKTITSDFEPFTVPGLPDQVKITRQQLPSFIKEETENKVRSMLDQCIKSEMSSYGVLVNSFHELEPGYSEHYMKVIGKKTWYIGPVSLCNRDTSDKAQQGHECLRWLYSKQPNSVIYICFGSLMHFSAAKQLFEIAMALEATGQNFIWVVKKEDKDKEEWLPEGFEMRVEGRGLIIRGWAPQVLILDHEATGGFMTHCGWNSILESVTAGVPMVTWPLSAEQFYNEKLVTDVLKIGVGVGAQESSLLLEEKNNIVKKDDVKEAIIKLIACEEGEKMRIRAGKLKEMARRATEEGGSSYSDLNAFLEELKLTVKVPVKQEK</sequence>
<reference evidence="7" key="1">
    <citation type="journal article" date="2019" name="Gigascience">
        <title>De novo genome assembly of the endangered Acer yangbiense, a plant species with extremely small populations endemic to Yunnan Province, China.</title>
        <authorList>
            <person name="Yang J."/>
            <person name="Wariss H.M."/>
            <person name="Tao L."/>
            <person name="Zhang R."/>
            <person name="Yun Q."/>
            <person name="Hollingsworth P."/>
            <person name="Dao Z."/>
            <person name="Luo G."/>
            <person name="Guo H."/>
            <person name="Ma Y."/>
            <person name="Sun W."/>
        </authorList>
    </citation>
    <scope>NUCLEOTIDE SEQUENCE [LARGE SCALE GENOMIC DNA]</scope>
    <source>
        <strain evidence="7">cv. Malutang</strain>
    </source>
</reference>
<dbReference type="EMBL" id="VAHF01000004">
    <property type="protein sequence ID" value="TXG64251.1"/>
    <property type="molecule type" value="Genomic_DNA"/>
</dbReference>
<proteinExistence type="inferred from homology"/>
<evidence type="ECO:0000256" key="4">
    <source>
        <dbReference type="RuleBase" id="RU003718"/>
    </source>
</evidence>
<evidence type="ECO:0000256" key="5">
    <source>
        <dbReference type="RuleBase" id="RU362057"/>
    </source>
</evidence>
<dbReference type="InterPro" id="IPR035595">
    <property type="entry name" value="UDP_glycos_trans_CS"/>
</dbReference>
<keyword evidence="2 4" id="KW-0328">Glycosyltransferase</keyword>
<dbReference type="EC" id="2.4.1.-" evidence="5"/>
<dbReference type="AlphaFoldDB" id="A0A5C7I4Q9"/>
<evidence type="ECO:0000313" key="6">
    <source>
        <dbReference type="EMBL" id="TXG64251.1"/>
    </source>
</evidence>
<name>A0A5C7I4Q9_9ROSI</name>
<comment type="similarity">
    <text evidence="1 4">Belongs to the UDP-glycosyltransferase family.</text>
</comment>
<evidence type="ECO:0000313" key="7">
    <source>
        <dbReference type="Proteomes" id="UP000323000"/>
    </source>
</evidence>
<evidence type="ECO:0000256" key="3">
    <source>
        <dbReference type="ARBA" id="ARBA00022679"/>
    </source>
</evidence>
<organism evidence="6 7">
    <name type="scientific">Acer yangbiense</name>
    <dbReference type="NCBI Taxonomy" id="1000413"/>
    <lineage>
        <taxon>Eukaryota</taxon>
        <taxon>Viridiplantae</taxon>
        <taxon>Streptophyta</taxon>
        <taxon>Embryophyta</taxon>
        <taxon>Tracheophyta</taxon>
        <taxon>Spermatophyta</taxon>
        <taxon>Magnoliopsida</taxon>
        <taxon>eudicotyledons</taxon>
        <taxon>Gunneridae</taxon>
        <taxon>Pentapetalae</taxon>
        <taxon>rosids</taxon>
        <taxon>malvids</taxon>
        <taxon>Sapindales</taxon>
        <taxon>Sapindaceae</taxon>
        <taxon>Hippocastanoideae</taxon>
        <taxon>Acereae</taxon>
        <taxon>Acer</taxon>
    </lineage>
</organism>
<dbReference type="Pfam" id="PF00201">
    <property type="entry name" value="UDPGT"/>
    <property type="match status" value="1"/>
</dbReference>
<gene>
    <name evidence="6" type="ORF">EZV62_011245</name>
</gene>
<dbReference type="OrthoDB" id="5835829at2759"/>
<comment type="caution">
    <text evidence="6">The sequence shown here is derived from an EMBL/GenBank/DDBJ whole genome shotgun (WGS) entry which is preliminary data.</text>
</comment>